<feature type="signal peptide" evidence="2">
    <location>
        <begin position="1"/>
        <end position="33"/>
    </location>
</feature>
<gene>
    <name evidence="3" type="ORF">H744_1c0410</name>
</gene>
<dbReference type="Proteomes" id="UP000032303">
    <property type="component" value="Chromosome 1"/>
</dbReference>
<dbReference type="AlphaFoldDB" id="A0A0C5WR48"/>
<evidence type="ECO:0008006" key="5">
    <source>
        <dbReference type="Google" id="ProtNLM"/>
    </source>
</evidence>
<dbReference type="HOGENOM" id="CLU_081853_0_0_6"/>
<proteinExistence type="predicted"/>
<evidence type="ECO:0000313" key="3">
    <source>
        <dbReference type="EMBL" id="AJR05435.1"/>
    </source>
</evidence>
<keyword evidence="4" id="KW-1185">Reference proteome</keyword>
<accession>A0A0C5WR48</accession>
<sequence length="243" mass="27871">MEFIIKQNGISKMKLKLLSLSLIAVLSSTSAFATTINLRHEYMPDRDGDKHRDRISVSHRFDNGIGVSVEAKWRHDDDEFVRKMKSGGHEVGVSYNYKINNNFTLQPSYAADVSSTKTVHKFNIRGITKITDDWGASLRYRYGWDRPVSGDDSGYHQLNLVTDYKLSWGKVGVDIEYKDLESGKGGWKDKDRDHLINFFGEYSLLSSGWIPFVEVGALTFDKDGDGYKDDYAIRYRFGMKYNF</sequence>
<dbReference type="EMBL" id="CP005973">
    <property type="protein sequence ID" value="AJR05435.1"/>
    <property type="molecule type" value="Genomic_DNA"/>
</dbReference>
<dbReference type="STRING" id="658445.H744_1c0410"/>
<dbReference type="GO" id="GO:0009279">
    <property type="term" value="C:cell outer membrane"/>
    <property type="evidence" value="ECO:0007669"/>
    <property type="project" value="TreeGrafter"/>
</dbReference>
<evidence type="ECO:0000256" key="2">
    <source>
        <dbReference type="SAM" id="SignalP"/>
    </source>
</evidence>
<feature type="chain" id="PRO_5002184597" description="Oligogalacturonate-specific porin" evidence="2">
    <location>
        <begin position="34"/>
        <end position="243"/>
    </location>
</feature>
<dbReference type="Pfam" id="PF06178">
    <property type="entry name" value="KdgM"/>
    <property type="match status" value="1"/>
</dbReference>
<dbReference type="PANTHER" id="PTHR38105:SF5">
    <property type="entry name" value="OUTER MEMBRANE PROTEIN"/>
    <property type="match status" value="1"/>
</dbReference>
<keyword evidence="1 2" id="KW-0732">Signal</keyword>
<reference evidence="3 4" key="1">
    <citation type="submission" date="2013-05" db="EMBL/GenBank/DDBJ databases">
        <title>Complete genome sequence of the lipase-producing bacterium Photobacterium gaetbulicola Gung47.</title>
        <authorList>
            <person name="Kim Y.-O."/>
        </authorList>
    </citation>
    <scope>NUCLEOTIDE SEQUENCE [LARGE SCALE GENOMIC DNA]</scope>
    <source>
        <strain evidence="3 4">Gung47</strain>
    </source>
</reference>
<name>A0A0C5WR48_9GAMM</name>
<evidence type="ECO:0000313" key="4">
    <source>
        <dbReference type="Proteomes" id="UP000032303"/>
    </source>
</evidence>
<dbReference type="InterPro" id="IPR009331">
    <property type="entry name" value="Oligogalacturonate-sp_porin"/>
</dbReference>
<protein>
    <recommendedName>
        <fullName evidence="5">Oligogalacturonate-specific porin</fullName>
    </recommendedName>
</protein>
<dbReference type="PANTHER" id="PTHR38105">
    <property type="entry name" value="OUTER MEMBRANE PROTEIN-RELATED-RELATED"/>
    <property type="match status" value="1"/>
</dbReference>
<dbReference type="SUPFAM" id="SSF56935">
    <property type="entry name" value="Porins"/>
    <property type="match status" value="1"/>
</dbReference>
<dbReference type="GO" id="GO:0015288">
    <property type="term" value="F:porin activity"/>
    <property type="evidence" value="ECO:0007669"/>
    <property type="project" value="TreeGrafter"/>
</dbReference>
<dbReference type="KEGG" id="pgb:H744_1c0410"/>
<evidence type="ECO:0000256" key="1">
    <source>
        <dbReference type="ARBA" id="ARBA00022729"/>
    </source>
</evidence>
<organism evidence="3 4">
    <name type="scientific">Photobacterium gaetbulicola Gung47</name>
    <dbReference type="NCBI Taxonomy" id="658445"/>
    <lineage>
        <taxon>Bacteria</taxon>
        <taxon>Pseudomonadati</taxon>
        <taxon>Pseudomonadota</taxon>
        <taxon>Gammaproteobacteria</taxon>
        <taxon>Vibrionales</taxon>
        <taxon>Vibrionaceae</taxon>
        <taxon>Photobacterium</taxon>
    </lineage>
</organism>
<dbReference type="InterPro" id="IPR053713">
    <property type="entry name" value="Bact_OM_Channel_sf"/>
</dbReference>
<dbReference type="GO" id="GO:0015772">
    <property type="term" value="P:oligosaccharide transport"/>
    <property type="evidence" value="ECO:0007669"/>
    <property type="project" value="TreeGrafter"/>
</dbReference>
<dbReference type="Gene3D" id="2.40.160.40">
    <property type="entry name" value="monomeric porin ompg"/>
    <property type="match status" value="1"/>
</dbReference>
<dbReference type="PATRIC" id="fig|658445.3.peg.449"/>